<comment type="caution">
    <text evidence="4">The sequence shown here is derived from an EMBL/GenBank/DDBJ whole genome shotgun (WGS) entry which is preliminary data.</text>
</comment>
<accession>A0A7I8VPS8</accession>
<evidence type="ECO:0000313" key="4">
    <source>
        <dbReference type="EMBL" id="CAD5118263.1"/>
    </source>
</evidence>
<dbReference type="EMBL" id="CAJFCJ010000008">
    <property type="protein sequence ID" value="CAD5118263.1"/>
    <property type="molecule type" value="Genomic_DNA"/>
</dbReference>
<dbReference type="InterPro" id="IPR000082">
    <property type="entry name" value="SEA_dom"/>
</dbReference>
<sequence>MPPTHDGGLSRSGVTTYFKPTLDGNSNAIPRPRKLDAYAKRKLIFERRPKLEPIAETSYYAEDHQYYMGNGDIRNNDDGSEYNDTKSEISTQTGDSLRLPNGLKDPRLASYNNAAFESPEDLKHSEAALESNIEKKKYKKNWRTMVLAVVIIALVAAGACAAAVIFALKAANKNDSSTKTTILPTKTPTTFPYEVSFKYDKTFDSKLSDKKSDSFKYLSKKTCELVKAGIQETDFNNCSVIKFEQGSIVAVVRLSLIKDISVLELENNIKSVFKTKSDEFVQTYKPLEDSVKASTFREQTTIFHTSRSMNKATTSSLTTTIQTTKKIVELSTSPAAQLTTAARDFVTTDHLTTEDGASSRTTTYQTKEETQFTTKKSDDSTTSPTIEIATDTNLTTNYEVKAVGNVTEQIQTTVSNIT</sequence>
<evidence type="ECO:0000256" key="2">
    <source>
        <dbReference type="SAM" id="Phobius"/>
    </source>
</evidence>
<keyword evidence="2" id="KW-1133">Transmembrane helix</keyword>
<evidence type="ECO:0000256" key="1">
    <source>
        <dbReference type="SAM" id="MobiDB-lite"/>
    </source>
</evidence>
<dbReference type="Proteomes" id="UP000549394">
    <property type="component" value="Unassembled WGS sequence"/>
</dbReference>
<feature type="compositionally biased region" description="Basic and acidic residues" evidence="1">
    <location>
        <begin position="366"/>
        <end position="379"/>
    </location>
</feature>
<dbReference type="AlphaFoldDB" id="A0A7I8VPS8"/>
<keyword evidence="2" id="KW-0472">Membrane</keyword>
<feature type="domain" description="SEA" evidence="3">
    <location>
        <begin position="189"/>
        <end position="298"/>
    </location>
</feature>
<evidence type="ECO:0000259" key="3">
    <source>
        <dbReference type="PROSITE" id="PS50024"/>
    </source>
</evidence>
<dbReference type="PROSITE" id="PS50024">
    <property type="entry name" value="SEA"/>
    <property type="match status" value="1"/>
</dbReference>
<feature type="transmembrane region" description="Helical" evidence="2">
    <location>
        <begin position="145"/>
        <end position="168"/>
    </location>
</feature>
<gene>
    <name evidence="4" type="ORF">DGYR_LOCUS6665</name>
</gene>
<keyword evidence="2" id="KW-0812">Transmembrane</keyword>
<reference evidence="4 5" key="1">
    <citation type="submission" date="2020-08" db="EMBL/GenBank/DDBJ databases">
        <authorList>
            <person name="Hejnol A."/>
        </authorList>
    </citation>
    <scope>NUCLEOTIDE SEQUENCE [LARGE SCALE GENOMIC DNA]</scope>
</reference>
<protein>
    <submittedName>
        <fullName evidence="4">DgyrCDS6982</fullName>
    </submittedName>
</protein>
<dbReference type="Pfam" id="PF01390">
    <property type="entry name" value="SEA"/>
    <property type="match status" value="1"/>
</dbReference>
<feature type="region of interest" description="Disordered" evidence="1">
    <location>
        <begin position="354"/>
        <end position="384"/>
    </location>
</feature>
<organism evidence="4 5">
    <name type="scientific">Dimorphilus gyrociliatus</name>
    <dbReference type="NCBI Taxonomy" id="2664684"/>
    <lineage>
        <taxon>Eukaryota</taxon>
        <taxon>Metazoa</taxon>
        <taxon>Spiralia</taxon>
        <taxon>Lophotrochozoa</taxon>
        <taxon>Annelida</taxon>
        <taxon>Polychaeta</taxon>
        <taxon>Polychaeta incertae sedis</taxon>
        <taxon>Dinophilidae</taxon>
        <taxon>Dimorphilus</taxon>
    </lineage>
</organism>
<keyword evidence="5" id="KW-1185">Reference proteome</keyword>
<evidence type="ECO:0000313" key="5">
    <source>
        <dbReference type="Proteomes" id="UP000549394"/>
    </source>
</evidence>
<proteinExistence type="predicted"/>
<feature type="region of interest" description="Disordered" evidence="1">
    <location>
        <begin position="70"/>
        <end position="103"/>
    </location>
</feature>
<name>A0A7I8VPS8_9ANNE</name>